<dbReference type="STRING" id="1618659.UV11_C0013G0022"/>
<feature type="active site" description="Tele-phosphohistidine intermediate" evidence="2">
    <location>
        <position position="8"/>
    </location>
</feature>
<dbReference type="PIRSF" id="PIRSF000709">
    <property type="entry name" value="6PFK_2-Ptase"/>
    <property type="match status" value="1"/>
</dbReference>
<evidence type="ECO:0000256" key="1">
    <source>
        <dbReference type="ARBA" id="ARBA00022801"/>
    </source>
</evidence>
<feature type="binding site" evidence="3">
    <location>
        <begin position="80"/>
        <end position="83"/>
    </location>
    <ligand>
        <name>substrate</name>
    </ligand>
</feature>
<feature type="active site" description="Proton donor/acceptor" evidence="2">
    <location>
        <position position="80"/>
    </location>
</feature>
<accession>A0A0G1CDT2</accession>
<evidence type="ECO:0000256" key="3">
    <source>
        <dbReference type="PIRSR" id="PIRSR613078-2"/>
    </source>
</evidence>
<organism evidence="4 5">
    <name type="scientific">Candidatus Giovannonibacteria bacterium GW2011_GWF2_42_19</name>
    <dbReference type="NCBI Taxonomy" id="1618659"/>
    <lineage>
        <taxon>Bacteria</taxon>
        <taxon>Candidatus Giovannoniibacteriota</taxon>
    </lineage>
</organism>
<feature type="binding site" evidence="3">
    <location>
        <position position="57"/>
    </location>
    <ligand>
        <name>substrate</name>
    </ligand>
</feature>
<dbReference type="GO" id="GO:0045820">
    <property type="term" value="P:negative regulation of glycolytic process"/>
    <property type="evidence" value="ECO:0007669"/>
    <property type="project" value="TreeGrafter"/>
</dbReference>
<dbReference type="Gene3D" id="3.40.50.1240">
    <property type="entry name" value="Phosphoglycerate mutase-like"/>
    <property type="match status" value="1"/>
</dbReference>
<proteinExistence type="predicted"/>
<dbReference type="InterPro" id="IPR013078">
    <property type="entry name" value="His_Pase_superF_clade-1"/>
</dbReference>
<dbReference type="InterPro" id="IPR051695">
    <property type="entry name" value="Phosphoglycerate_Mutase"/>
</dbReference>
<dbReference type="InterPro" id="IPR029033">
    <property type="entry name" value="His_PPase_superfam"/>
</dbReference>
<dbReference type="PANTHER" id="PTHR46517">
    <property type="entry name" value="FRUCTOSE-2,6-BISPHOSPHATASE TIGAR"/>
    <property type="match status" value="1"/>
</dbReference>
<name>A0A0G1CDT2_9BACT</name>
<dbReference type="EMBL" id="LCDF01000013">
    <property type="protein sequence ID" value="KKS47798.1"/>
    <property type="molecule type" value="Genomic_DNA"/>
</dbReference>
<keyword evidence="1" id="KW-0378">Hydrolase</keyword>
<dbReference type="GO" id="GO:0043456">
    <property type="term" value="P:regulation of pentose-phosphate shunt"/>
    <property type="evidence" value="ECO:0007669"/>
    <property type="project" value="TreeGrafter"/>
</dbReference>
<dbReference type="GO" id="GO:0004331">
    <property type="term" value="F:fructose-2,6-bisphosphate 2-phosphatase activity"/>
    <property type="evidence" value="ECO:0007669"/>
    <property type="project" value="TreeGrafter"/>
</dbReference>
<dbReference type="CDD" id="cd07067">
    <property type="entry name" value="HP_PGM_like"/>
    <property type="match status" value="1"/>
</dbReference>
<evidence type="ECO:0000313" key="5">
    <source>
        <dbReference type="Proteomes" id="UP000034036"/>
    </source>
</evidence>
<gene>
    <name evidence="4" type="ORF">UV11_C0013G0022</name>
</gene>
<dbReference type="SMART" id="SM00855">
    <property type="entry name" value="PGAM"/>
    <property type="match status" value="1"/>
</dbReference>
<sequence>MKIYFAAHATTTDNEAKIASGWKDIELSELGIKQAHELGEIFKDIKLDLVCTSDLKRAVDSVKIAFGEKYPILIDARLRELNYGDFNGKPSEVVEKMKIERIKKSFPNGESYEQAVARTQKFYNELKLKNPNSTVLVVGHRATQYGLDLMAGKKLEELLLVKFNWQPYWEYNF</sequence>
<comment type="caution">
    <text evidence="4">The sequence shown here is derived from an EMBL/GenBank/DDBJ whole genome shotgun (WGS) entry which is preliminary data.</text>
</comment>
<dbReference type="Pfam" id="PF00300">
    <property type="entry name" value="His_Phos_1"/>
    <property type="match status" value="1"/>
</dbReference>
<dbReference type="PANTHER" id="PTHR46517:SF1">
    <property type="entry name" value="FRUCTOSE-2,6-BISPHOSPHATASE TIGAR"/>
    <property type="match status" value="1"/>
</dbReference>
<protein>
    <submittedName>
        <fullName evidence="4">Phosphoglycerate mutase</fullName>
    </submittedName>
</protein>
<reference evidence="4 5" key="1">
    <citation type="journal article" date="2015" name="Nature">
        <title>rRNA introns, odd ribosomes, and small enigmatic genomes across a large radiation of phyla.</title>
        <authorList>
            <person name="Brown C.T."/>
            <person name="Hug L.A."/>
            <person name="Thomas B.C."/>
            <person name="Sharon I."/>
            <person name="Castelle C.J."/>
            <person name="Singh A."/>
            <person name="Wilkins M.J."/>
            <person name="Williams K.H."/>
            <person name="Banfield J.F."/>
        </authorList>
    </citation>
    <scope>NUCLEOTIDE SEQUENCE [LARGE SCALE GENOMIC DNA]</scope>
</reference>
<dbReference type="AlphaFoldDB" id="A0A0G1CDT2"/>
<dbReference type="SUPFAM" id="SSF53254">
    <property type="entry name" value="Phosphoglycerate mutase-like"/>
    <property type="match status" value="1"/>
</dbReference>
<evidence type="ECO:0000256" key="2">
    <source>
        <dbReference type="PIRSR" id="PIRSR613078-1"/>
    </source>
</evidence>
<dbReference type="Proteomes" id="UP000034036">
    <property type="component" value="Unassembled WGS sequence"/>
</dbReference>
<dbReference type="GO" id="GO:0005829">
    <property type="term" value="C:cytosol"/>
    <property type="evidence" value="ECO:0007669"/>
    <property type="project" value="TreeGrafter"/>
</dbReference>
<evidence type="ECO:0000313" key="4">
    <source>
        <dbReference type="EMBL" id="KKS47798.1"/>
    </source>
</evidence>